<dbReference type="OrthoDB" id="675324at2"/>
<evidence type="ECO:0000313" key="1">
    <source>
        <dbReference type="EMBL" id="PRY85508.1"/>
    </source>
</evidence>
<dbReference type="AlphaFoldDB" id="A0A2T0WFM4"/>
<accession>A0A2T0WFM4</accession>
<keyword evidence="2" id="KW-1185">Reference proteome</keyword>
<evidence type="ECO:0000313" key="2">
    <source>
        <dbReference type="Proteomes" id="UP000238157"/>
    </source>
</evidence>
<name>A0A2T0WFM4_9BACT</name>
<sequence length="226" mass="25767">MAQFNIFDFNKKLYLLLLLLLAMPSVLRAQFQKPKVPTPVEFMAGHERLFFQMVVKKEFAPESKFGFLSVATFTADYSNDLNEMDLVMPVLISYNFYKNFGLVAGTTINNKVGFAPLAGVQHEFANREWVAVSIASFFLNSSRSVELFGIYEYKPKINDSLGLYTRLQYMYIHGFAENLHARSFLQLRAGLKKEALSFGLGANLDQYGPEKVFKPNYGIFVGWAFQ</sequence>
<reference evidence="1 2" key="1">
    <citation type="submission" date="2018-03" db="EMBL/GenBank/DDBJ databases">
        <title>Genomic Encyclopedia of Archaeal and Bacterial Type Strains, Phase II (KMG-II): from individual species to whole genera.</title>
        <authorList>
            <person name="Goeker M."/>
        </authorList>
    </citation>
    <scope>NUCLEOTIDE SEQUENCE [LARGE SCALE GENOMIC DNA]</scope>
    <source>
        <strain evidence="1 2">DSM 27929</strain>
    </source>
</reference>
<dbReference type="EMBL" id="PVTR01000012">
    <property type="protein sequence ID" value="PRY85508.1"/>
    <property type="molecule type" value="Genomic_DNA"/>
</dbReference>
<dbReference type="Proteomes" id="UP000238157">
    <property type="component" value="Unassembled WGS sequence"/>
</dbReference>
<organism evidence="1 2">
    <name type="scientific">Mongoliibacter ruber</name>
    <dbReference type="NCBI Taxonomy" id="1750599"/>
    <lineage>
        <taxon>Bacteria</taxon>
        <taxon>Pseudomonadati</taxon>
        <taxon>Bacteroidota</taxon>
        <taxon>Cytophagia</taxon>
        <taxon>Cytophagales</taxon>
        <taxon>Cyclobacteriaceae</taxon>
        <taxon>Mongoliibacter</taxon>
    </lineage>
</organism>
<gene>
    <name evidence="1" type="ORF">CLW00_11289</name>
</gene>
<dbReference type="RefSeq" id="WP_106135040.1">
    <property type="nucleotide sequence ID" value="NZ_PVTR01000012.1"/>
</dbReference>
<proteinExistence type="predicted"/>
<comment type="caution">
    <text evidence="1">The sequence shown here is derived from an EMBL/GenBank/DDBJ whole genome shotgun (WGS) entry which is preliminary data.</text>
</comment>
<protein>
    <submittedName>
        <fullName evidence="1">Uncharacterized protein</fullName>
    </submittedName>
</protein>